<keyword evidence="4" id="KW-1185">Reference proteome</keyword>
<protein>
    <recommendedName>
        <fullName evidence="2">FlgD/Vpr Ig-like domain-containing protein</fullName>
    </recommendedName>
</protein>
<dbReference type="InterPro" id="IPR025965">
    <property type="entry name" value="FlgD/Vpr_Ig-like"/>
</dbReference>
<dbReference type="SUPFAM" id="SSF69318">
    <property type="entry name" value="Integrin alpha N-terminal domain"/>
    <property type="match status" value="1"/>
</dbReference>
<sequence length="1044" mass="108649">MAARHKPGHRRTLIRGGIAATVALGLAAGGASFLLSQAQAETQPLTIPAPDRYAPTGNPVYGAGTTGVLERRELASAAALSDYQWTPYDGTSTFAGSSSDTVTATASDVVSASFTDRVTLKDMKAGTSTSLTLPAGQIFKGSFGDAVLTATRDANGEINGLHILRKTADGLSDTPVTGLNGWVERYDTVLGGDTRSVAIWYATPDGTHGIGLLDLESGSVRPVLPGATGGAGARVVFSDSRLAWYSPEGGNTTVRVLSRDALDGPDTKVTLPSGGEGTARIALVGDSLLTTWDVQQKDGDLLQRRGEPLKAVPLSGGEATTLLPHAQAEMAQVPGGGVIVTGGDSAQDWAVRKVTAAADGSLALTKLRDVAAKRAAVDEVSLTAGQLVTTERDSNYLASLYRRDITLSSTPSAGDRSLLAQPDPQATGDAQKEFYAAYVTGTGDGRYALTAKGDDGRFALEVVAPGGKKTVVQPADPATGEQLPADVRTWVTSASGRYVVFGNRQRQDSDVQYVVDLEASGGAKVIRTHKGRGGAAVWGTKLWTAGDTAGTLTSLDLKSGATETVQTGNDCVPVDVQAVGRWVSWDCKLNISGGHGVYDRVTKEQVGGSYEGTLGDGYVLTHDTDNQRLLVTPIGGSTTTLAQTPEWANGKYLDADRFGSGIAFLADNRKDLQILGSGVPTSALAKIESRVDTSVNVKSATDPAWQAAWQLSKPATGAKVTIKDRTGKTVRTLDAAPSAAALKATWDGRTDAGRWAVDGTYTWQLTAAPADGSGADLSLTGTFGLTGGMRGFHDLNGGAGDLMTLSSSGYLTTHYGNGMGAFDTKASGSGWPTGTVAVPFGDLGEDRCNDLLVRMPGGELRRYTGKCAGGGYTPSSSYAVLGTGWDQYNVLTAPGDLTGDGRTDLIARQSSTGDVYLYADNGAGGFKARTKIRTAWTAYTHLIGAGDLNGDGYGDLLARHTDGTLYRYDGTADGQFKSRVVVFTNWGSSYNAIVGVGDITGDGKTDLVTRDTSGNVYRNSGDGKGSFSARTQIATGWQGYKGLY</sequence>
<dbReference type="SUPFAM" id="SSF50965">
    <property type="entry name" value="Galactose oxidase, central domain"/>
    <property type="match status" value="1"/>
</dbReference>
<accession>A0A4U0MQ26</accession>
<organism evidence="3 4">
    <name type="scientific">Streptomyces piniterrae</name>
    <dbReference type="NCBI Taxonomy" id="2571125"/>
    <lineage>
        <taxon>Bacteria</taxon>
        <taxon>Bacillati</taxon>
        <taxon>Actinomycetota</taxon>
        <taxon>Actinomycetes</taxon>
        <taxon>Kitasatosporales</taxon>
        <taxon>Streptomycetaceae</taxon>
        <taxon>Streptomyces</taxon>
    </lineage>
</organism>
<evidence type="ECO:0000313" key="4">
    <source>
        <dbReference type="Proteomes" id="UP000308697"/>
    </source>
</evidence>
<dbReference type="OrthoDB" id="3275941at2"/>
<gene>
    <name evidence="3" type="ORF">FCH28_33915</name>
</gene>
<dbReference type="Pfam" id="PF13517">
    <property type="entry name" value="FG-GAP_3"/>
    <property type="match status" value="1"/>
</dbReference>
<dbReference type="EMBL" id="SUMB01000015">
    <property type="protein sequence ID" value="TJZ42879.1"/>
    <property type="molecule type" value="Genomic_DNA"/>
</dbReference>
<evidence type="ECO:0000259" key="2">
    <source>
        <dbReference type="Pfam" id="PF13860"/>
    </source>
</evidence>
<feature type="domain" description="FlgD/Vpr Ig-like" evidence="2">
    <location>
        <begin position="704"/>
        <end position="768"/>
    </location>
</feature>
<proteinExistence type="predicted"/>
<dbReference type="PANTHER" id="PTHR44103:SF1">
    <property type="entry name" value="PROPROTEIN CONVERTASE P"/>
    <property type="match status" value="1"/>
</dbReference>
<dbReference type="RefSeq" id="WP_136744054.1">
    <property type="nucleotide sequence ID" value="NZ_SUMB01000015.1"/>
</dbReference>
<keyword evidence="1" id="KW-0732">Signal</keyword>
<dbReference type="Gene3D" id="2.60.40.4070">
    <property type="match status" value="1"/>
</dbReference>
<comment type="caution">
    <text evidence="3">The sequence shown here is derived from an EMBL/GenBank/DDBJ whole genome shotgun (WGS) entry which is preliminary data.</text>
</comment>
<dbReference type="Proteomes" id="UP000308697">
    <property type="component" value="Unassembled WGS sequence"/>
</dbReference>
<dbReference type="AlphaFoldDB" id="A0A4U0MQ26"/>
<dbReference type="InterPro" id="IPR011043">
    <property type="entry name" value="Gal_Oxase/kelch_b-propeller"/>
</dbReference>
<name>A0A4U0MQ26_9ACTN</name>
<reference evidence="3 4" key="1">
    <citation type="submission" date="2019-04" db="EMBL/GenBank/DDBJ databases">
        <title>Streptomyces piniterrae sp. nov., a heliquinomycin-producing actinomycete isolated from rhizosphere soil of Pinus yunnanensis.</title>
        <authorList>
            <person name="Zhuang X."/>
            <person name="Zhao J."/>
        </authorList>
    </citation>
    <scope>NUCLEOTIDE SEQUENCE [LARGE SCALE GENOMIC DNA]</scope>
    <source>
        <strain evidence="4">jys28</strain>
    </source>
</reference>
<dbReference type="InterPro" id="IPR013517">
    <property type="entry name" value="FG-GAP"/>
</dbReference>
<dbReference type="SUPFAM" id="SSF69304">
    <property type="entry name" value="Tricorn protease N-terminal domain"/>
    <property type="match status" value="1"/>
</dbReference>
<dbReference type="Pfam" id="PF13860">
    <property type="entry name" value="FlgD_ig"/>
    <property type="match status" value="1"/>
</dbReference>
<dbReference type="PANTHER" id="PTHR44103">
    <property type="entry name" value="PROPROTEIN CONVERTASE P"/>
    <property type="match status" value="1"/>
</dbReference>
<evidence type="ECO:0000313" key="3">
    <source>
        <dbReference type="EMBL" id="TJZ42879.1"/>
    </source>
</evidence>
<evidence type="ECO:0000256" key="1">
    <source>
        <dbReference type="ARBA" id="ARBA00022729"/>
    </source>
</evidence>
<dbReference type="PROSITE" id="PS51318">
    <property type="entry name" value="TAT"/>
    <property type="match status" value="1"/>
</dbReference>
<dbReference type="InterPro" id="IPR028994">
    <property type="entry name" value="Integrin_alpha_N"/>
</dbReference>
<dbReference type="InterPro" id="IPR006311">
    <property type="entry name" value="TAT_signal"/>
</dbReference>